<dbReference type="RefSeq" id="WP_006271978.1">
    <property type="nucleotide sequence ID" value="NZ_GL883077.1"/>
</dbReference>
<gene>
    <name evidence="1" type="ORF">ABI_12340</name>
</gene>
<dbReference type="InterPro" id="IPR006175">
    <property type="entry name" value="YjgF/YER057c/UK114"/>
</dbReference>
<dbReference type="GO" id="GO:0005829">
    <property type="term" value="C:cytosol"/>
    <property type="evidence" value="ECO:0007669"/>
    <property type="project" value="TreeGrafter"/>
</dbReference>
<dbReference type="AlphaFoldDB" id="F4QHQ9"/>
<dbReference type="eggNOG" id="COG0251">
    <property type="taxonomic scope" value="Bacteria"/>
</dbReference>
<accession>F4QHQ9</accession>
<dbReference type="STRING" id="715226.ABI_12340"/>
<organism evidence="1 2">
    <name type="scientific">Asticcacaulis biprosthecium C19</name>
    <dbReference type="NCBI Taxonomy" id="715226"/>
    <lineage>
        <taxon>Bacteria</taxon>
        <taxon>Pseudomonadati</taxon>
        <taxon>Pseudomonadota</taxon>
        <taxon>Alphaproteobacteria</taxon>
        <taxon>Caulobacterales</taxon>
        <taxon>Caulobacteraceae</taxon>
        <taxon>Asticcacaulis</taxon>
    </lineage>
</organism>
<evidence type="ECO:0000313" key="1">
    <source>
        <dbReference type="EMBL" id="EGF92796.1"/>
    </source>
</evidence>
<dbReference type="PROSITE" id="PS51257">
    <property type="entry name" value="PROKAR_LIPOPROTEIN"/>
    <property type="match status" value="1"/>
</dbReference>
<dbReference type="SUPFAM" id="SSF55298">
    <property type="entry name" value="YjgF-like"/>
    <property type="match status" value="1"/>
</dbReference>
<dbReference type="Proteomes" id="UP000006512">
    <property type="component" value="Unassembled WGS sequence"/>
</dbReference>
<dbReference type="PANTHER" id="PTHR11803">
    <property type="entry name" value="2-IMINOBUTANOATE/2-IMINOPROPANOATE DEAMINASE RIDA"/>
    <property type="match status" value="1"/>
</dbReference>
<dbReference type="GO" id="GO:0019239">
    <property type="term" value="F:deaminase activity"/>
    <property type="evidence" value="ECO:0007669"/>
    <property type="project" value="TreeGrafter"/>
</dbReference>
<dbReference type="InterPro" id="IPR035959">
    <property type="entry name" value="RutC-like_sf"/>
</dbReference>
<proteinExistence type="predicted"/>
<sequence length="180" mass="19030">MSLLKFVPALALAPILSGCLIYSDGEGEMKVTQLKDVEVAPAVEVKRTYAGSFPIAQSISVPPGYSTVYLSGMVPGPVAGTTDQFGNTEVQTESVLKRIEAALQAEGLGFGDVVNMKVYLVGDPAMGGKMDFGGMMKTYSKYFGTAEQPNKPTRTTVQVAGLANPAFLVEIEVTAVKKVE</sequence>
<dbReference type="Pfam" id="PF01042">
    <property type="entry name" value="Ribonuc_L-PSP"/>
    <property type="match status" value="1"/>
</dbReference>
<dbReference type="Gene3D" id="3.30.1330.40">
    <property type="entry name" value="RutC-like"/>
    <property type="match status" value="1"/>
</dbReference>
<dbReference type="EMBL" id="GL883077">
    <property type="protein sequence ID" value="EGF92796.1"/>
    <property type="molecule type" value="Genomic_DNA"/>
</dbReference>
<keyword evidence="2" id="KW-1185">Reference proteome</keyword>
<name>F4QHQ9_9CAUL</name>
<dbReference type="CDD" id="cd06151">
    <property type="entry name" value="YjgF_YER057c_UK114_like_3"/>
    <property type="match status" value="1"/>
</dbReference>
<evidence type="ECO:0000313" key="2">
    <source>
        <dbReference type="Proteomes" id="UP000006512"/>
    </source>
</evidence>
<protein>
    <submittedName>
        <fullName evidence="1">2-aminomuconate deaminase</fullName>
    </submittedName>
</protein>
<dbReference type="PANTHER" id="PTHR11803:SF59">
    <property type="entry name" value="ENDORIBONUCLEASE"/>
    <property type="match status" value="1"/>
</dbReference>
<dbReference type="HOGENOM" id="CLU_120413_1_0_5"/>
<reference evidence="2" key="1">
    <citation type="submission" date="2011-03" db="EMBL/GenBank/DDBJ databases">
        <title>Draft genome sequence of Brevundimonas diminuta.</title>
        <authorList>
            <person name="Brown P.J.B."/>
            <person name="Buechlein A."/>
            <person name="Hemmerich C."/>
            <person name="Brun Y.V."/>
        </authorList>
    </citation>
    <scope>NUCLEOTIDE SEQUENCE [LARGE SCALE GENOMIC DNA]</scope>
    <source>
        <strain evidence="2">C19</strain>
    </source>
</reference>